<feature type="transmembrane region" description="Helical" evidence="6">
    <location>
        <begin position="473"/>
        <end position="492"/>
    </location>
</feature>
<feature type="compositionally biased region" description="Basic and acidic residues" evidence="5">
    <location>
        <begin position="373"/>
        <end position="385"/>
    </location>
</feature>
<dbReference type="EMBL" id="JAZGUE010000001">
    <property type="protein sequence ID" value="KAL2271977.1"/>
    <property type="molecule type" value="Genomic_DNA"/>
</dbReference>
<feature type="transmembrane region" description="Helical" evidence="6">
    <location>
        <begin position="196"/>
        <end position="218"/>
    </location>
</feature>
<evidence type="ECO:0000256" key="4">
    <source>
        <dbReference type="ARBA" id="ARBA00023136"/>
    </source>
</evidence>
<gene>
    <name evidence="7" type="ORF">VTJ83DRAFT_1348</name>
</gene>
<feature type="transmembrane region" description="Helical" evidence="6">
    <location>
        <begin position="413"/>
        <end position="432"/>
    </location>
</feature>
<comment type="caution">
    <text evidence="7">The sequence shown here is derived from an EMBL/GenBank/DDBJ whole genome shotgun (WGS) entry which is preliminary data.</text>
</comment>
<feature type="transmembrane region" description="Helical" evidence="6">
    <location>
        <begin position="117"/>
        <end position="138"/>
    </location>
</feature>
<feature type="compositionally biased region" description="Low complexity" evidence="5">
    <location>
        <begin position="358"/>
        <end position="372"/>
    </location>
</feature>
<feature type="transmembrane region" description="Helical" evidence="6">
    <location>
        <begin position="438"/>
        <end position="461"/>
    </location>
</feature>
<protein>
    <submittedName>
        <fullName evidence="7">Uncharacterized protein</fullName>
    </submittedName>
</protein>
<dbReference type="GeneID" id="98122141"/>
<keyword evidence="2 6" id="KW-0812">Transmembrane</keyword>
<evidence type="ECO:0000256" key="6">
    <source>
        <dbReference type="SAM" id="Phobius"/>
    </source>
</evidence>
<evidence type="ECO:0000256" key="3">
    <source>
        <dbReference type="ARBA" id="ARBA00022989"/>
    </source>
</evidence>
<dbReference type="InterPro" id="IPR003689">
    <property type="entry name" value="ZIP"/>
</dbReference>
<evidence type="ECO:0000256" key="1">
    <source>
        <dbReference type="ARBA" id="ARBA00004141"/>
    </source>
</evidence>
<evidence type="ECO:0000313" key="8">
    <source>
        <dbReference type="Proteomes" id="UP001600064"/>
    </source>
</evidence>
<feature type="transmembrane region" description="Helical" evidence="6">
    <location>
        <begin position="504"/>
        <end position="525"/>
    </location>
</feature>
<keyword evidence="4 6" id="KW-0472">Membrane</keyword>
<accession>A0ABR4DP11</accession>
<dbReference type="PANTHER" id="PTHR11040:SF55">
    <property type="entry name" value="MEMBRANE ZINC ION TRANSPORTER, PUTATIVE (AFU_ORTHOLOGUE AFUA_6G00470)-RELATED"/>
    <property type="match status" value="1"/>
</dbReference>
<keyword evidence="3 6" id="KW-1133">Transmembrane helix</keyword>
<evidence type="ECO:0000313" key="7">
    <source>
        <dbReference type="EMBL" id="KAL2271977.1"/>
    </source>
</evidence>
<sequence>MNRPSRTEDDLEHPTWNQSPPFLAADLTTRQDLNGIANAREHRHGCASVSNSAGWLMDGKHISAMFVLGGGDKESPAQPAPAMSGTLHRPLIAPPTALGGEGRACLSPRSIRPPVGWIGWIASVVAASMLINAAGHYVPLILSSSSSSSSTAAAAAAAKSAVMGVVKAETTLHRLAKRGDACESSVVNPDEYNMPLHVGALVIILAVSSLACAVPMLAAKFPFMRIPERFFFAVRHFGTGVLLATAFVHLLPTAFISLGNPCLSSFWTADYPAMPGAIALVGIFVVSIIEMVFSPMRHCIPRSCPPARGPRRSSHGSGLAPAPSCSHAVRSSISGGHCSNAAVAAAVTRPSGARRASAIAPAPSPAAAAGKESAAEPEKKPAVSEGALREADESLGAELTEEQLHKKSILQCMLLEVGILFHSVFIGMALSVAVGSDFVVLLIAIAFHQTFEGLALGARIASISWPEKTRQPWLMVLAYGCTTPIGQAIGLATHTLYSPDSETGLILVGTMNAVSSGLLTFAALIELLSEDFLSDHSWTILRGRKRVLACFLVFFGAVCMSLVGAWA</sequence>
<feature type="region of interest" description="Disordered" evidence="5">
    <location>
        <begin position="358"/>
        <end position="385"/>
    </location>
</feature>
<feature type="transmembrane region" description="Helical" evidence="6">
    <location>
        <begin position="271"/>
        <end position="293"/>
    </location>
</feature>
<organism evidence="7 8">
    <name type="scientific">Remersonia thermophila</name>
    <dbReference type="NCBI Taxonomy" id="72144"/>
    <lineage>
        <taxon>Eukaryota</taxon>
        <taxon>Fungi</taxon>
        <taxon>Dikarya</taxon>
        <taxon>Ascomycota</taxon>
        <taxon>Pezizomycotina</taxon>
        <taxon>Sordariomycetes</taxon>
        <taxon>Sordariomycetidae</taxon>
        <taxon>Sordariales</taxon>
        <taxon>Sordariales incertae sedis</taxon>
        <taxon>Remersonia</taxon>
    </lineage>
</organism>
<feature type="transmembrane region" description="Helical" evidence="6">
    <location>
        <begin position="230"/>
        <end position="251"/>
    </location>
</feature>
<dbReference type="PANTHER" id="PTHR11040">
    <property type="entry name" value="ZINC/IRON TRANSPORTER"/>
    <property type="match status" value="1"/>
</dbReference>
<comment type="subcellular location">
    <subcellularLocation>
        <location evidence="1">Membrane</location>
        <topology evidence="1">Multi-pass membrane protein</topology>
    </subcellularLocation>
</comment>
<feature type="transmembrane region" description="Helical" evidence="6">
    <location>
        <begin position="546"/>
        <end position="566"/>
    </location>
</feature>
<reference evidence="7 8" key="1">
    <citation type="journal article" date="2024" name="Commun. Biol.">
        <title>Comparative genomic analysis of thermophilic fungi reveals convergent evolutionary adaptations and gene losses.</title>
        <authorList>
            <person name="Steindorff A.S."/>
            <person name="Aguilar-Pontes M.V."/>
            <person name="Robinson A.J."/>
            <person name="Andreopoulos B."/>
            <person name="LaButti K."/>
            <person name="Kuo A."/>
            <person name="Mondo S."/>
            <person name="Riley R."/>
            <person name="Otillar R."/>
            <person name="Haridas S."/>
            <person name="Lipzen A."/>
            <person name="Grimwood J."/>
            <person name="Schmutz J."/>
            <person name="Clum A."/>
            <person name="Reid I.D."/>
            <person name="Moisan M.C."/>
            <person name="Butler G."/>
            <person name="Nguyen T.T.M."/>
            <person name="Dewar K."/>
            <person name="Conant G."/>
            <person name="Drula E."/>
            <person name="Henrissat B."/>
            <person name="Hansel C."/>
            <person name="Singer S."/>
            <person name="Hutchinson M.I."/>
            <person name="de Vries R.P."/>
            <person name="Natvig D.O."/>
            <person name="Powell A.J."/>
            <person name="Tsang A."/>
            <person name="Grigoriev I.V."/>
        </authorList>
    </citation>
    <scope>NUCLEOTIDE SEQUENCE [LARGE SCALE GENOMIC DNA]</scope>
    <source>
        <strain evidence="7 8">ATCC 22073</strain>
    </source>
</reference>
<dbReference type="Proteomes" id="UP001600064">
    <property type="component" value="Unassembled WGS sequence"/>
</dbReference>
<keyword evidence="8" id="KW-1185">Reference proteome</keyword>
<dbReference type="Pfam" id="PF02535">
    <property type="entry name" value="Zip"/>
    <property type="match status" value="1"/>
</dbReference>
<evidence type="ECO:0000256" key="2">
    <source>
        <dbReference type="ARBA" id="ARBA00022692"/>
    </source>
</evidence>
<evidence type="ECO:0000256" key="5">
    <source>
        <dbReference type="SAM" id="MobiDB-lite"/>
    </source>
</evidence>
<proteinExistence type="predicted"/>
<dbReference type="RefSeq" id="XP_070870701.1">
    <property type="nucleotide sequence ID" value="XM_071007497.1"/>
</dbReference>
<name>A0ABR4DP11_9PEZI</name>
<feature type="region of interest" description="Disordered" evidence="5">
    <location>
        <begin position="1"/>
        <end position="21"/>
    </location>
</feature>